<dbReference type="Proteomes" id="UP000076738">
    <property type="component" value="Unassembled WGS sequence"/>
</dbReference>
<dbReference type="OrthoDB" id="3422663at2759"/>
<accession>A0A167KBE9</accession>
<dbReference type="EMBL" id="KV417294">
    <property type="protein sequence ID" value="KZO94467.1"/>
    <property type="molecule type" value="Genomic_DNA"/>
</dbReference>
<dbReference type="Gene3D" id="3.80.10.10">
    <property type="entry name" value="Ribonuclease Inhibitor"/>
    <property type="match status" value="1"/>
</dbReference>
<sequence>MSSPQESPASGTQQQLSTLSGDLWYMIFELIEEDVQDINRRTLNHPILPLLLVSKTWKSIATPLMYRSAIFTNMANLEKFGQHLATRHWGDACPGDFVRHFRLYRNLLAQERPHVNLVTSLAKNLLSFTAMNISNREVVQIADTAALSLRSLDVHVNSEESIEPILRPIQRLTELRRLVFKQDRRPSNDEKLDGIDFLCLPNLTYLDVCVAGGSWGDIMAYFYYGHFKSLQHLVLYSIDDTFSEALFTMLRAHGMRLTHLDYIPAGIERFPTGFPKEALPNLEHVDLHDFDIDAFPEALWFTDLPASVRHLHIQCSPDECDGLADRLDNVICQHPQLPFQHIHLDNLSWPELLEDDPEEAAYLARSAQRLRKSRGISLVDKKGLTLRWILEPGLPGSESSG</sequence>
<dbReference type="AlphaFoldDB" id="A0A167KBE9"/>
<name>A0A167KBE9_CALVF</name>
<organism evidence="1 2">
    <name type="scientific">Calocera viscosa (strain TUFC12733)</name>
    <dbReference type="NCBI Taxonomy" id="1330018"/>
    <lineage>
        <taxon>Eukaryota</taxon>
        <taxon>Fungi</taxon>
        <taxon>Dikarya</taxon>
        <taxon>Basidiomycota</taxon>
        <taxon>Agaricomycotina</taxon>
        <taxon>Dacrymycetes</taxon>
        <taxon>Dacrymycetales</taxon>
        <taxon>Dacrymycetaceae</taxon>
        <taxon>Calocera</taxon>
    </lineage>
</organism>
<protein>
    <recommendedName>
        <fullName evidence="3">F-box domain-containing protein</fullName>
    </recommendedName>
</protein>
<evidence type="ECO:0008006" key="3">
    <source>
        <dbReference type="Google" id="ProtNLM"/>
    </source>
</evidence>
<reference evidence="1 2" key="1">
    <citation type="journal article" date="2016" name="Mol. Biol. Evol.">
        <title>Comparative Genomics of Early-Diverging Mushroom-Forming Fungi Provides Insights into the Origins of Lignocellulose Decay Capabilities.</title>
        <authorList>
            <person name="Nagy L.G."/>
            <person name="Riley R."/>
            <person name="Tritt A."/>
            <person name="Adam C."/>
            <person name="Daum C."/>
            <person name="Floudas D."/>
            <person name="Sun H."/>
            <person name="Yadav J.S."/>
            <person name="Pangilinan J."/>
            <person name="Larsson K.H."/>
            <person name="Matsuura K."/>
            <person name="Barry K."/>
            <person name="Labutti K."/>
            <person name="Kuo R."/>
            <person name="Ohm R.A."/>
            <person name="Bhattacharya S.S."/>
            <person name="Shirouzu T."/>
            <person name="Yoshinaga Y."/>
            <person name="Martin F.M."/>
            <person name="Grigoriev I.V."/>
            <person name="Hibbett D.S."/>
        </authorList>
    </citation>
    <scope>NUCLEOTIDE SEQUENCE [LARGE SCALE GENOMIC DNA]</scope>
    <source>
        <strain evidence="1 2">TUFC12733</strain>
    </source>
</reference>
<keyword evidence="2" id="KW-1185">Reference proteome</keyword>
<proteinExistence type="predicted"/>
<dbReference type="InterPro" id="IPR032675">
    <property type="entry name" value="LRR_dom_sf"/>
</dbReference>
<evidence type="ECO:0000313" key="1">
    <source>
        <dbReference type="EMBL" id="KZO94467.1"/>
    </source>
</evidence>
<gene>
    <name evidence="1" type="ORF">CALVIDRAFT_599852</name>
</gene>
<evidence type="ECO:0000313" key="2">
    <source>
        <dbReference type="Proteomes" id="UP000076738"/>
    </source>
</evidence>
<dbReference type="SUPFAM" id="SSF52058">
    <property type="entry name" value="L domain-like"/>
    <property type="match status" value="1"/>
</dbReference>